<dbReference type="PROSITE" id="PS51585">
    <property type="entry name" value="SAM_MT_TPMT"/>
    <property type="match status" value="1"/>
</dbReference>
<dbReference type="EMBL" id="ABCS01000125">
    <property type="protein sequence ID" value="EDM74547.1"/>
    <property type="molecule type" value="Genomic_DNA"/>
</dbReference>
<organism evidence="5 6">
    <name type="scientific">Plesiocystis pacifica SIR-1</name>
    <dbReference type="NCBI Taxonomy" id="391625"/>
    <lineage>
        <taxon>Bacteria</taxon>
        <taxon>Pseudomonadati</taxon>
        <taxon>Myxococcota</taxon>
        <taxon>Polyangia</taxon>
        <taxon>Nannocystales</taxon>
        <taxon>Nannocystaceae</taxon>
        <taxon>Plesiocystis</taxon>
    </lineage>
</organism>
<evidence type="ECO:0000256" key="2">
    <source>
        <dbReference type="ARBA" id="ARBA00022603"/>
    </source>
</evidence>
<keyword evidence="3" id="KW-0808">Transferase</keyword>
<dbReference type="PANTHER" id="PTHR32183:SF6">
    <property type="entry name" value="CYSTEINE SULFINATE DESULFINASE_CYSTEINE DESULFURASE AND RELATED ENZYMES"/>
    <property type="match status" value="1"/>
</dbReference>
<evidence type="ECO:0000256" key="4">
    <source>
        <dbReference type="ARBA" id="ARBA00022691"/>
    </source>
</evidence>
<evidence type="ECO:0000313" key="5">
    <source>
        <dbReference type="EMBL" id="EDM74547.1"/>
    </source>
</evidence>
<keyword evidence="6" id="KW-1185">Reference proteome</keyword>
<accession>A6GHV0</accession>
<dbReference type="STRING" id="391625.PPSIR1_29093"/>
<evidence type="ECO:0000256" key="1">
    <source>
        <dbReference type="ARBA" id="ARBA00022553"/>
    </source>
</evidence>
<name>A6GHV0_9BACT</name>
<protein>
    <recommendedName>
        <fullName evidence="7">Methyltransferase domain-containing protein</fullName>
    </recommendedName>
</protein>
<sequence>MRVIVPGAGVGHDALAWAQAGHEVVALDFAPAAVARLRERAAEAGLTIEAHVADVTNPGPALNDGLGGRFDLVWEQTCLCAITPELRGAYLAQARSWLTPDGSMLALLWNTGNEGGPPYDMPPELVERLMTGLFVIDKFAPVTGSNPNRREHLYWLRPEPT</sequence>
<evidence type="ECO:0008006" key="7">
    <source>
        <dbReference type="Google" id="ProtNLM"/>
    </source>
</evidence>
<dbReference type="PANTHER" id="PTHR32183">
    <property type="match status" value="1"/>
</dbReference>
<comment type="caution">
    <text evidence="5">The sequence shown here is derived from an EMBL/GenBank/DDBJ whole genome shotgun (WGS) entry which is preliminary data.</text>
</comment>
<dbReference type="GO" id="GO:0008757">
    <property type="term" value="F:S-adenosylmethionine-dependent methyltransferase activity"/>
    <property type="evidence" value="ECO:0007669"/>
    <property type="project" value="InterPro"/>
</dbReference>
<gene>
    <name evidence="5" type="ORF">PPSIR1_29093</name>
</gene>
<dbReference type="AlphaFoldDB" id="A6GHV0"/>
<dbReference type="InterPro" id="IPR008854">
    <property type="entry name" value="TPMT"/>
</dbReference>
<dbReference type="InterPro" id="IPR029063">
    <property type="entry name" value="SAM-dependent_MTases_sf"/>
</dbReference>
<dbReference type="eggNOG" id="COG0500">
    <property type="taxonomic scope" value="Bacteria"/>
</dbReference>
<dbReference type="Proteomes" id="UP000005801">
    <property type="component" value="Unassembled WGS sequence"/>
</dbReference>
<dbReference type="GO" id="GO:0032259">
    <property type="term" value="P:methylation"/>
    <property type="evidence" value="ECO:0007669"/>
    <property type="project" value="UniProtKB-KW"/>
</dbReference>
<dbReference type="Gene3D" id="3.40.50.150">
    <property type="entry name" value="Vaccinia Virus protein VP39"/>
    <property type="match status" value="1"/>
</dbReference>
<keyword evidence="2" id="KW-0489">Methyltransferase</keyword>
<evidence type="ECO:0000256" key="3">
    <source>
        <dbReference type="ARBA" id="ARBA00022679"/>
    </source>
</evidence>
<evidence type="ECO:0000313" key="6">
    <source>
        <dbReference type="Proteomes" id="UP000005801"/>
    </source>
</evidence>
<dbReference type="Pfam" id="PF05724">
    <property type="entry name" value="TPMT"/>
    <property type="match status" value="1"/>
</dbReference>
<keyword evidence="4" id="KW-0949">S-adenosyl-L-methionine</keyword>
<dbReference type="SUPFAM" id="SSF53335">
    <property type="entry name" value="S-adenosyl-L-methionine-dependent methyltransferases"/>
    <property type="match status" value="1"/>
</dbReference>
<proteinExistence type="predicted"/>
<keyword evidence="1" id="KW-0597">Phosphoprotein</keyword>
<reference evidence="5 6" key="1">
    <citation type="submission" date="2007-06" db="EMBL/GenBank/DDBJ databases">
        <authorList>
            <person name="Shimkets L."/>
            <person name="Ferriera S."/>
            <person name="Johnson J."/>
            <person name="Kravitz S."/>
            <person name="Beeson K."/>
            <person name="Sutton G."/>
            <person name="Rogers Y.-H."/>
            <person name="Friedman R."/>
            <person name="Frazier M."/>
            <person name="Venter J.C."/>
        </authorList>
    </citation>
    <scope>NUCLEOTIDE SEQUENCE [LARGE SCALE GENOMIC DNA]</scope>
    <source>
        <strain evidence="5 6">SIR-1</strain>
    </source>
</reference>
<dbReference type="CDD" id="cd02440">
    <property type="entry name" value="AdoMet_MTases"/>
    <property type="match status" value="1"/>
</dbReference>